<dbReference type="Pfam" id="PF03629">
    <property type="entry name" value="SASA"/>
    <property type="match status" value="1"/>
</dbReference>
<dbReference type="RefSeq" id="WP_344788690.1">
    <property type="nucleotide sequence ID" value="NZ_BAABCA010000005.1"/>
</dbReference>
<dbReference type="PROSITE" id="PS51257">
    <property type="entry name" value="PROKAR_LIPOPROTEIN"/>
    <property type="match status" value="1"/>
</dbReference>
<organism evidence="3 4">
    <name type="scientific">Postechiella marina</name>
    <dbReference type="NCBI Taxonomy" id="943941"/>
    <lineage>
        <taxon>Bacteria</taxon>
        <taxon>Pseudomonadati</taxon>
        <taxon>Bacteroidota</taxon>
        <taxon>Flavobacteriia</taxon>
        <taxon>Flavobacteriales</taxon>
        <taxon>Flavobacteriaceae</taxon>
        <taxon>Postechiella</taxon>
    </lineage>
</organism>
<dbReference type="InterPro" id="IPR036514">
    <property type="entry name" value="SGNH_hydro_sf"/>
</dbReference>
<dbReference type="SUPFAM" id="SSF52266">
    <property type="entry name" value="SGNH hydrolase"/>
    <property type="match status" value="1"/>
</dbReference>
<name>A0ABP8CD14_9FLAO</name>
<evidence type="ECO:0000259" key="2">
    <source>
        <dbReference type="Pfam" id="PF03629"/>
    </source>
</evidence>
<evidence type="ECO:0000313" key="4">
    <source>
        <dbReference type="Proteomes" id="UP001501496"/>
    </source>
</evidence>
<dbReference type="EMBL" id="BAABCA010000005">
    <property type="protein sequence ID" value="GAA4237802.1"/>
    <property type="molecule type" value="Genomic_DNA"/>
</dbReference>
<dbReference type="InterPro" id="IPR052940">
    <property type="entry name" value="Carb_Esterase_6"/>
</dbReference>
<evidence type="ECO:0000313" key="3">
    <source>
        <dbReference type="EMBL" id="GAA4237802.1"/>
    </source>
</evidence>
<dbReference type="Gene3D" id="3.40.50.1110">
    <property type="entry name" value="SGNH hydrolase"/>
    <property type="match status" value="1"/>
</dbReference>
<sequence>MKKVKYFYVVCLILLVISCVSSKKQSLAKEVHVVLLGGQSNMAGHGDYNKLSDNVKRRIEAVSSRVLLSTSNNEQIESRPLSYYISKDNKKYDFIKHFGPELFIGLTLAEANPNREYLLIKKAVGGTSLYGAWNVNWSAEKANISERGEARKAMQLYSSHVKNIDIQLNKIVASGKSYKILGMVWMQGESDTNKELTATSYRDNLYDLISAYRTHLGLAKMPFVIGQINALPRKYKEGPELVRSAMQEVANQDLKVSIVNTTNVKGWMDYPKHSDDLHYNYEGQKRLGKAFAACLMELNK</sequence>
<keyword evidence="1" id="KW-0378">Hydrolase</keyword>
<comment type="caution">
    <text evidence="3">The sequence shown here is derived from an EMBL/GenBank/DDBJ whole genome shotgun (WGS) entry which is preliminary data.</text>
</comment>
<gene>
    <name evidence="3" type="ORF">GCM10022291_25800</name>
</gene>
<dbReference type="PANTHER" id="PTHR31988:SF19">
    <property type="entry name" value="9-O-ACETYL-N-ACETYLNEURAMINIC ACID DEACETYLASE-RELATED"/>
    <property type="match status" value="1"/>
</dbReference>
<dbReference type="PANTHER" id="PTHR31988">
    <property type="entry name" value="ESTERASE, PUTATIVE (DUF303)-RELATED"/>
    <property type="match status" value="1"/>
</dbReference>
<accession>A0ABP8CD14</accession>
<feature type="domain" description="Sialate O-acetylesterase" evidence="2">
    <location>
        <begin position="31"/>
        <end position="294"/>
    </location>
</feature>
<proteinExistence type="predicted"/>
<evidence type="ECO:0000256" key="1">
    <source>
        <dbReference type="ARBA" id="ARBA00022801"/>
    </source>
</evidence>
<protein>
    <recommendedName>
        <fullName evidence="2">Sialate O-acetylesterase domain-containing protein</fullName>
    </recommendedName>
</protein>
<keyword evidence="4" id="KW-1185">Reference proteome</keyword>
<dbReference type="Proteomes" id="UP001501496">
    <property type="component" value="Unassembled WGS sequence"/>
</dbReference>
<dbReference type="InterPro" id="IPR005181">
    <property type="entry name" value="SASA"/>
</dbReference>
<reference evidence="4" key="1">
    <citation type="journal article" date="2019" name="Int. J. Syst. Evol. Microbiol.">
        <title>The Global Catalogue of Microorganisms (GCM) 10K type strain sequencing project: providing services to taxonomists for standard genome sequencing and annotation.</title>
        <authorList>
            <consortium name="The Broad Institute Genomics Platform"/>
            <consortium name="The Broad Institute Genome Sequencing Center for Infectious Disease"/>
            <person name="Wu L."/>
            <person name="Ma J."/>
        </authorList>
    </citation>
    <scope>NUCLEOTIDE SEQUENCE [LARGE SCALE GENOMIC DNA]</scope>
    <source>
        <strain evidence="4">JCM 17630</strain>
    </source>
</reference>